<accession>A0AA88LE39</accession>
<evidence type="ECO:0000256" key="2">
    <source>
        <dbReference type="ARBA" id="ARBA00023180"/>
    </source>
</evidence>
<dbReference type="SUPFAM" id="SSF56672">
    <property type="entry name" value="DNA/RNA polymerases"/>
    <property type="match status" value="1"/>
</dbReference>
<evidence type="ECO:0000256" key="1">
    <source>
        <dbReference type="ARBA" id="ARBA00022729"/>
    </source>
</evidence>
<reference evidence="4" key="1">
    <citation type="submission" date="2023-07" db="EMBL/GenBank/DDBJ databases">
        <title>Chromosome-level genome assembly of Artemia franciscana.</title>
        <authorList>
            <person name="Jo E."/>
        </authorList>
    </citation>
    <scope>NUCLEOTIDE SEQUENCE</scope>
    <source>
        <tissue evidence="4">Whole body</tissue>
    </source>
</reference>
<evidence type="ECO:0000313" key="4">
    <source>
        <dbReference type="EMBL" id="KAK2718170.1"/>
    </source>
</evidence>
<dbReference type="GO" id="GO:0032222">
    <property type="term" value="P:regulation of synaptic transmission, cholinergic"/>
    <property type="evidence" value="ECO:0007669"/>
    <property type="project" value="InterPro"/>
</dbReference>
<dbReference type="Proteomes" id="UP001187531">
    <property type="component" value="Unassembled WGS sequence"/>
</dbReference>
<gene>
    <name evidence="4" type="ORF">QYM36_005474</name>
</gene>
<organism evidence="4 5">
    <name type="scientific">Artemia franciscana</name>
    <name type="common">Brine shrimp</name>
    <name type="synonym">Artemia sanfranciscana</name>
    <dbReference type="NCBI Taxonomy" id="6661"/>
    <lineage>
        <taxon>Eukaryota</taxon>
        <taxon>Metazoa</taxon>
        <taxon>Ecdysozoa</taxon>
        <taxon>Arthropoda</taxon>
        <taxon>Crustacea</taxon>
        <taxon>Branchiopoda</taxon>
        <taxon>Anostraca</taxon>
        <taxon>Artemiidae</taxon>
        <taxon>Artemia</taxon>
    </lineage>
</organism>
<dbReference type="EMBL" id="JAVRJZ010000009">
    <property type="protein sequence ID" value="KAK2718170.1"/>
    <property type="molecule type" value="Genomic_DNA"/>
</dbReference>
<protein>
    <recommendedName>
        <fullName evidence="3">Reverse transcriptase domain-containing protein</fullName>
    </recommendedName>
</protein>
<dbReference type="InterPro" id="IPR000477">
    <property type="entry name" value="RT_dom"/>
</dbReference>
<feature type="domain" description="Reverse transcriptase" evidence="3">
    <location>
        <begin position="1"/>
        <end position="152"/>
    </location>
</feature>
<evidence type="ECO:0000259" key="3">
    <source>
        <dbReference type="PROSITE" id="PS50878"/>
    </source>
</evidence>
<dbReference type="Pfam" id="PF17064">
    <property type="entry name" value="QVR"/>
    <property type="match status" value="1"/>
</dbReference>
<dbReference type="GO" id="GO:0071897">
    <property type="term" value="P:DNA biosynthetic process"/>
    <property type="evidence" value="ECO:0007669"/>
    <property type="project" value="UniProtKB-ARBA"/>
</dbReference>
<evidence type="ECO:0000313" key="5">
    <source>
        <dbReference type="Proteomes" id="UP001187531"/>
    </source>
</evidence>
<proteinExistence type="predicted"/>
<dbReference type="InterPro" id="IPR043128">
    <property type="entry name" value="Rev_trsase/Diguanyl_cyclase"/>
</dbReference>
<comment type="caution">
    <text evidence="4">The sequence shown here is derived from an EMBL/GenBank/DDBJ whole genome shotgun (WGS) entry which is preliminary data.</text>
</comment>
<dbReference type="GO" id="GO:0030431">
    <property type="term" value="P:sleep"/>
    <property type="evidence" value="ECO:0007669"/>
    <property type="project" value="InterPro"/>
</dbReference>
<keyword evidence="2" id="KW-0325">Glycoprotein</keyword>
<dbReference type="InterPro" id="IPR043502">
    <property type="entry name" value="DNA/RNA_pol_sf"/>
</dbReference>
<dbReference type="PANTHER" id="PTHR38332:SF2">
    <property type="entry name" value="PROTEIN QUIVER"/>
    <property type="match status" value="1"/>
</dbReference>
<dbReference type="Pfam" id="PF00078">
    <property type="entry name" value="RVT_1"/>
    <property type="match status" value="1"/>
</dbReference>
<dbReference type="InterPro" id="IPR031424">
    <property type="entry name" value="QVR-like"/>
</dbReference>
<keyword evidence="5" id="KW-1185">Reference proteome</keyword>
<dbReference type="PROSITE" id="PS50878">
    <property type="entry name" value="RT_POL"/>
    <property type="match status" value="1"/>
</dbReference>
<dbReference type="AlphaFoldDB" id="A0AA88LE39"/>
<dbReference type="PANTHER" id="PTHR38332">
    <property type="entry name" value="PROTEIN CBG11604"/>
    <property type="match status" value="1"/>
</dbReference>
<name>A0AA88LE39_ARTSF</name>
<dbReference type="Gene3D" id="3.30.70.270">
    <property type="match status" value="1"/>
</dbReference>
<keyword evidence="1" id="KW-0732">Signal</keyword>
<sequence>MIALLHNGVNLSIVSTLKFWYENLTLLDKWKGAIPDLTKIKRGLRQGSVISPFIFKHAISKILDRISPCLPLHGTDLSYLSDADDLLLLSRSKADLRDNLNRLLSDFQSNGLSINIDEREFFIIYSPQSDSLILRNHVVSTVPELGNLGVVIADASAQNLIFLVQGISCYDCTSKNGSDINCEDPVNPALIVYKNPCNAGKDGHIGEFPANFCIKIIGREYDSEDDMVLRKCTLESMDNQCGEFRFEDTLFRGCILTCDFDGCNIASELPTASLLNLITILTFLIRL</sequence>